<keyword evidence="5" id="KW-0769">Symport</keyword>
<evidence type="ECO:0000313" key="10">
    <source>
        <dbReference type="EMBL" id="VTM58281.1"/>
    </source>
</evidence>
<proteinExistence type="predicted"/>
<organism evidence="10">
    <name type="scientific">Klebsiella pneumoniae</name>
    <dbReference type="NCBI Taxonomy" id="573"/>
    <lineage>
        <taxon>Bacteria</taxon>
        <taxon>Pseudomonadati</taxon>
        <taxon>Pseudomonadota</taxon>
        <taxon>Gammaproteobacteria</taxon>
        <taxon>Enterobacterales</taxon>
        <taxon>Enterobacteriaceae</taxon>
        <taxon>Klebsiella/Raoultella group</taxon>
        <taxon>Klebsiella</taxon>
        <taxon>Klebsiella pneumoniae complex</taxon>
    </lineage>
</organism>
<comment type="subcellular location">
    <subcellularLocation>
        <location evidence="1">Cell membrane</location>
        <topology evidence="1">Multi-pass membrane protein</topology>
    </subcellularLocation>
</comment>
<dbReference type="GO" id="GO:0005886">
    <property type="term" value="C:plasma membrane"/>
    <property type="evidence" value="ECO:0007669"/>
    <property type="project" value="UniProtKB-SubCell"/>
</dbReference>
<keyword evidence="6 8" id="KW-1133">Transmembrane helix</keyword>
<reference evidence="10" key="1">
    <citation type="submission" date="2019-04" db="EMBL/GenBank/DDBJ databases">
        <authorList>
            <consortium name="Pathogen Informatics"/>
        </authorList>
    </citation>
    <scope>NUCLEOTIDE SEQUENCE</scope>
    <source>
        <strain evidence="10">NCTC9183</strain>
    </source>
</reference>
<feature type="transmembrane region" description="Helical" evidence="8">
    <location>
        <begin position="96"/>
        <end position="116"/>
    </location>
</feature>
<name>A0A4P0YD35_KLEPN</name>
<protein>
    <submittedName>
        <fullName evidence="10">Alpha-ketoglutarate transporter</fullName>
    </submittedName>
</protein>
<feature type="domain" description="Major facilitator superfamily (MFS) profile" evidence="9">
    <location>
        <begin position="23"/>
        <end position="393"/>
    </location>
</feature>
<dbReference type="Gene3D" id="1.20.1250.20">
    <property type="entry name" value="MFS general substrate transporter like domains"/>
    <property type="match status" value="2"/>
</dbReference>
<dbReference type="AlphaFoldDB" id="A0A4P0YD35"/>
<dbReference type="InterPro" id="IPR051084">
    <property type="entry name" value="H+-coupled_symporters"/>
</dbReference>
<dbReference type="SUPFAM" id="SSF103473">
    <property type="entry name" value="MFS general substrate transporter"/>
    <property type="match status" value="1"/>
</dbReference>
<gene>
    <name evidence="10" type="primary">kgtP_2</name>
    <name evidence="10" type="ORF">NCTC9183_05451</name>
</gene>
<dbReference type="InterPro" id="IPR005828">
    <property type="entry name" value="MFS_sugar_transport-like"/>
</dbReference>
<evidence type="ECO:0000256" key="6">
    <source>
        <dbReference type="ARBA" id="ARBA00022989"/>
    </source>
</evidence>
<dbReference type="Pfam" id="PF00083">
    <property type="entry name" value="Sugar_tr"/>
    <property type="match status" value="1"/>
</dbReference>
<keyword evidence="2" id="KW-0813">Transport</keyword>
<dbReference type="InterPro" id="IPR020846">
    <property type="entry name" value="MFS_dom"/>
</dbReference>
<evidence type="ECO:0000256" key="7">
    <source>
        <dbReference type="ARBA" id="ARBA00023136"/>
    </source>
</evidence>
<evidence type="ECO:0000256" key="5">
    <source>
        <dbReference type="ARBA" id="ARBA00022847"/>
    </source>
</evidence>
<dbReference type="InterPro" id="IPR011701">
    <property type="entry name" value="MFS"/>
</dbReference>
<dbReference type="EMBL" id="CABDVL010000003">
    <property type="protein sequence ID" value="VTM58281.1"/>
    <property type="molecule type" value="Genomic_DNA"/>
</dbReference>
<feature type="transmembrane region" description="Helical" evidence="8">
    <location>
        <begin position="159"/>
        <end position="181"/>
    </location>
</feature>
<keyword evidence="4 8" id="KW-0812">Transmembrane</keyword>
<feature type="transmembrane region" description="Helical" evidence="8">
    <location>
        <begin position="267"/>
        <end position="292"/>
    </location>
</feature>
<evidence type="ECO:0000256" key="8">
    <source>
        <dbReference type="SAM" id="Phobius"/>
    </source>
</evidence>
<dbReference type="PROSITE" id="PS50850">
    <property type="entry name" value="MFS"/>
    <property type="match status" value="1"/>
</dbReference>
<dbReference type="PANTHER" id="PTHR43528:SF1">
    <property type="entry name" value="ALPHA-KETOGLUTARATE PERMEASE"/>
    <property type="match status" value="1"/>
</dbReference>
<dbReference type="PANTHER" id="PTHR43528">
    <property type="entry name" value="ALPHA-KETOGLUTARATE PERMEASE"/>
    <property type="match status" value="1"/>
</dbReference>
<dbReference type="GO" id="GO:0015293">
    <property type="term" value="F:symporter activity"/>
    <property type="evidence" value="ECO:0007669"/>
    <property type="project" value="UniProtKB-KW"/>
</dbReference>
<keyword evidence="7 8" id="KW-0472">Membrane</keyword>
<dbReference type="Pfam" id="PF07690">
    <property type="entry name" value="MFS_1"/>
    <property type="match status" value="1"/>
</dbReference>
<sequence>MTESSITERGAPGTGDTRRRIWAIVGASSGNLVEWFDFYVYSFCSLYFAHIFFPSGNTTTQLLQTAGVFAAGFLMRPIGGWLFGRIADRRGRKTSMLISVCMMCFGSLVIACLPGLCGDRHLGPGAAAAGASVPGLSVGGEYGTSATYMSEVAVEGKKGFYASFQYVTLIGGQLLAVLVVWRSSRCLAMKISMPGMAYSFCPRAVLAIVALWLRRQLDETSKQETRALKELAHLKGCGAIAGPLRCVRLYRRRIADLLHFTTYMQKYLVNTAGMTASTASVIMTAALFVYMLVQPLFGAFSDKVGRRTSMLCFGVLATLLPCLFSAPCKSELTLCRLRPGDLRLTDCQFLYLDQRHPESRDVPGSGSRALGRVVLCRRERIVRRLCGVRRAVA</sequence>
<dbReference type="Proteomes" id="UP000507695">
    <property type="component" value="Unassembled WGS sequence"/>
</dbReference>
<feature type="transmembrane region" description="Helical" evidence="8">
    <location>
        <begin position="304"/>
        <end position="326"/>
    </location>
</feature>
<dbReference type="InterPro" id="IPR036259">
    <property type="entry name" value="MFS_trans_sf"/>
</dbReference>
<accession>A0A4P0YD35</accession>
<feature type="transmembrane region" description="Helical" evidence="8">
    <location>
        <begin position="62"/>
        <end position="84"/>
    </location>
</feature>
<evidence type="ECO:0000256" key="2">
    <source>
        <dbReference type="ARBA" id="ARBA00022448"/>
    </source>
</evidence>
<evidence type="ECO:0000256" key="3">
    <source>
        <dbReference type="ARBA" id="ARBA00022475"/>
    </source>
</evidence>
<evidence type="ECO:0000256" key="4">
    <source>
        <dbReference type="ARBA" id="ARBA00022692"/>
    </source>
</evidence>
<evidence type="ECO:0000259" key="9">
    <source>
        <dbReference type="PROSITE" id="PS50850"/>
    </source>
</evidence>
<evidence type="ECO:0000256" key="1">
    <source>
        <dbReference type="ARBA" id="ARBA00004651"/>
    </source>
</evidence>
<keyword evidence="3" id="KW-1003">Cell membrane</keyword>